<dbReference type="Gene3D" id="3.10.180.10">
    <property type="entry name" value="2,3-Dihydroxybiphenyl 1,2-Dioxygenase, domain 1"/>
    <property type="match status" value="1"/>
</dbReference>
<evidence type="ECO:0000256" key="1">
    <source>
        <dbReference type="ARBA" id="ARBA00022723"/>
    </source>
</evidence>
<dbReference type="GO" id="GO:0004462">
    <property type="term" value="F:lactoylglutathione lyase activity"/>
    <property type="evidence" value="ECO:0007669"/>
    <property type="project" value="InterPro"/>
</dbReference>
<name>M5G8J7_DACPD</name>
<dbReference type="OrthoDB" id="3342959at2759"/>
<dbReference type="HOGENOM" id="CLU_046006_9_1_1"/>
<feature type="domain" description="VOC" evidence="2">
    <location>
        <begin position="15"/>
        <end position="153"/>
    </location>
</feature>
<dbReference type="OMA" id="EEHEWTD"/>
<evidence type="ECO:0000313" key="4">
    <source>
        <dbReference type="Proteomes" id="UP000030653"/>
    </source>
</evidence>
<accession>M5G8J7</accession>
<dbReference type="GO" id="GO:0046872">
    <property type="term" value="F:metal ion binding"/>
    <property type="evidence" value="ECO:0007669"/>
    <property type="project" value="UniProtKB-KW"/>
</dbReference>
<dbReference type="EMBL" id="JH795857">
    <property type="protein sequence ID" value="EJU05074.1"/>
    <property type="molecule type" value="Genomic_DNA"/>
</dbReference>
<organism evidence="3 4">
    <name type="scientific">Dacryopinax primogenitus (strain DJM 731)</name>
    <name type="common">Brown rot fungus</name>
    <dbReference type="NCBI Taxonomy" id="1858805"/>
    <lineage>
        <taxon>Eukaryota</taxon>
        <taxon>Fungi</taxon>
        <taxon>Dikarya</taxon>
        <taxon>Basidiomycota</taxon>
        <taxon>Agaricomycotina</taxon>
        <taxon>Dacrymycetes</taxon>
        <taxon>Dacrymycetales</taxon>
        <taxon>Dacrymycetaceae</taxon>
        <taxon>Dacryopinax</taxon>
    </lineage>
</organism>
<dbReference type="PROSITE" id="PS51819">
    <property type="entry name" value="VOC"/>
    <property type="match status" value="1"/>
</dbReference>
<dbReference type="RefSeq" id="XP_040631968.1">
    <property type="nucleotide sequence ID" value="XM_040774802.1"/>
</dbReference>
<keyword evidence="1" id="KW-0479">Metal-binding</keyword>
<dbReference type="Pfam" id="PF00903">
    <property type="entry name" value="Glyoxalase"/>
    <property type="match status" value="1"/>
</dbReference>
<dbReference type="SUPFAM" id="SSF54593">
    <property type="entry name" value="Glyoxalase/Bleomycin resistance protein/Dihydroxybiphenyl dioxygenase"/>
    <property type="match status" value="1"/>
</dbReference>
<dbReference type="AlphaFoldDB" id="M5G8J7"/>
<evidence type="ECO:0000313" key="3">
    <source>
        <dbReference type="EMBL" id="EJU05074.1"/>
    </source>
</evidence>
<gene>
    <name evidence="3" type="ORF">DACRYDRAFT_48060</name>
</gene>
<dbReference type="InterPro" id="IPR037523">
    <property type="entry name" value="VOC_core"/>
</dbReference>
<dbReference type="Proteomes" id="UP000030653">
    <property type="component" value="Unassembled WGS sequence"/>
</dbReference>
<dbReference type="PROSITE" id="PS00934">
    <property type="entry name" value="GLYOXALASE_I_1"/>
    <property type="match status" value="1"/>
</dbReference>
<reference evidence="3 4" key="1">
    <citation type="journal article" date="2012" name="Science">
        <title>The Paleozoic origin of enzymatic lignin decomposition reconstructed from 31 fungal genomes.</title>
        <authorList>
            <person name="Floudas D."/>
            <person name="Binder M."/>
            <person name="Riley R."/>
            <person name="Barry K."/>
            <person name="Blanchette R.A."/>
            <person name="Henrissat B."/>
            <person name="Martinez A.T."/>
            <person name="Otillar R."/>
            <person name="Spatafora J.W."/>
            <person name="Yadav J.S."/>
            <person name="Aerts A."/>
            <person name="Benoit I."/>
            <person name="Boyd A."/>
            <person name="Carlson A."/>
            <person name="Copeland A."/>
            <person name="Coutinho P.M."/>
            <person name="de Vries R.P."/>
            <person name="Ferreira P."/>
            <person name="Findley K."/>
            <person name="Foster B."/>
            <person name="Gaskell J."/>
            <person name="Glotzer D."/>
            <person name="Gorecki P."/>
            <person name="Heitman J."/>
            <person name="Hesse C."/>
            <person name="Hori C."/>
            <person name="Igarashi K."/>
            <person name="Jurgens J.A."/>
            <person name="Kallen N."/>
            <person name="Kersten P."/>
            <person name="Kohler A."/>
            <person name="Kuees U."/>
            <person name="Kumar T.K.A."/>
            <person name="Kuo A."/>
            <person name="LaButti K."/>
            <person name="Larrondo L.F."/>
            <person name="Lindquist E."/>
            <person name="Ling A."/>
            <person name="Lombard V."/>
            <person name="Lucas S."/>
            <person name="Lundell T."/>
            <person name="Martin R."/>
            <person name="McLaughlin D.J."/>
            <person name="Morgenstern I."/>
            <person name="Morin E."/>
            <person name="Murat C."/>
            <person name="Nagy L.G."/>
            <person name="Nolan M."/>
            <person name="Ohm R.A."/>
            <person name="Patyshakuliyeva A."/>
            <person name="Rokas A."/>
            <person name="Ruiz-Duenas F.J."/>
            <person name="Sabat G."/>
            <person name="Salamov A."/>
            <person name="Samejima M."/>
            <person name="Schmutz J."/>
            <person name="Slot J.C."/>
            <person name="St John F."/>
            <person name="Stenlid J."/>
            <person name="Sun H."/>
            <person name="Sun S."/>
            <person name="Syed K."/>
            <person name="Tsang A."/>
            <person name="Wiebenga A."/>
            <person name="Young D."/>
            <person name="Pisabarro A."/>
            <person name="Eastwood D.C."/>
            <person name="Martin F."/>
            <person name="Cullen D."/>
            <person name="Grigoriev I.V."/>
            <person name="Hibbett D.S."/>
        </authorList>
    </citation>
    <scope>NUCLEOTIDE SEQUENCE [LARGE SCALE GENOMIC DNA]</scope>
    <source>
        <strain evidence="3 4">DJM-731 SS1</strain>
    </source>
</reference>
<proteinExistence type="predicted"/>
<sequence>MSTPAVASPIPPLSGLHHIKLPVSSLSHSLVFYTQILGFTHIPAYDHYDPSGKLYAHILRLSANAAHPAEHKIPITHEDILLELRLAPETAPLLGENHVDILTLSAPSSTAITAWSEWLTQHSVPNSGTLRGLVGELVVCEDPDGLRVRVYSTEMPDGGMDPQLVSKDEKWLD</sequence>
<evidence type="ECO:0000259" key="2">
    <source>
        <dbReference type="PROSITE" id="PS51819"/>
    </source>
</evidence>
<dbReference type="InterPro" id="IPR018146">
    <property type="entry name" value="Glyoxalase_1_CS"/>
</dbReference>
<keyword evidence="4" id="KW-1185">Reference proteome</keyword>
<protein>
    <recommendedName>
        <fullName evidence="2">VOC domain-containing protein</fullName>
    </recommendedName>
</protein>
<dbReference type="InterPro" id="IPR004360">
    <property type="entry name" value="Glyas_Fos-R_dOase_dom"/>
</dbReference>
<dbReference type="GeneID" id="63689864"/>
<dbReference type="InterPro" id="IPR029068">
    <property type="entry name" value="Glyas_Bleomycin-R_OHBP_Dase"/>
</dbReference>